<feature type="region of interest" description="Disordered" evidence="1">
    <location>
        <begin position="89"/>
        <end position="182"/>
    </location>
</feature>
<feature type="non-terminal residue" evidence="2">
    <location>
        <position position="248"/>
    </location>
</feature>
<sequence>KSKCSKFEEVVPGSNCDNCCCCSENAYKDHKAENYCAAKNGSFKLVKECNNTEVEIEIKAKPETRNTKKCCVKICKDCTNNEGHKSVCINKNKNSTKNEKNKNKYTKNKSKKKKKNKYSNKNKSKKKNKNKHSNKNKKNKKKHTKNKSKKNKKNEHSTKNEKNKKKHTQNKSNYWSDMKSRKTQKKTKRSECQECILHGNCCCPECKCENKCKRNWGDEECQSKCRVYELDLGSYSDNCHCCSKMAYE</sequence>
<feature type="compositionally biased region" description="Basic residues" evidence="1">
    <location>
        <begin position="103"/>
        <end position="153"/>
    </location>
</feature>
<name>A0AAV2QJG6_MEGNR</name>
<accession>A0AAV2QJG6</accession>
<proteinExistence type="predicted"/>
<dbReference type="EMBL" id="CAXKWB010008007">
    <property type="protein sequence ID" value="CAL4089292.1"/>
    <property type="molecule type" value="Genomic_DNA"/>
</dbReference>
<evidence type="ECO:0000313" key="2">
    <source>
        <dbReference type="EMBL" id="CAL4089292.1"/>
    </source>
</evidence>
<protein>
    <submittedName>
        <fullName evidence="2">Uncharacterized protein</fullName>
    </submittedName>
</protein>
<dbReference type="AlphaFoldDB" id="A0AAV2QJG6"/>
<gene>
    <name evidence="2" type="ORF">MNOR_LOCUS13761</name>
</gene>
<dbReference type="Proteomes" id="UP001497623">
    <property type="component" value="Unassembled WGS sequence"/>
</dbReference>
<comment type="caution">
    <text evidence="2">The sequence shown here is derived from an EMBL/GenBank/DDBJ whole genome shotgun (WGS) entry which is preliminary data.</text>
</comment>
<evidence type="ECO:0000313" key="3">
    <source>
        <dbReference type="Proteomes" id="UP001497623"/>
    </source>
</evidence>
<reference evidence="2 3" key="1">
    <citation type="submission" date="2024-05" db="EMBL/GenBank/DDBJ databases">
        <authorList>
            <person name="Wallberg A."/>
        </authorList>
    </citation>
    <scope>NUCLEOTIDE SEQUENCE [LARGE SCALE GENOMIC DNA]</scope>
</reference>
<organism evidence="2 3">
    <name type="scientific">Meganyctiphanes norvegica</name>
    <name type="common">Northern krill</name>
    <name type="synonym">Thysanopoda norvegica</name>
    <dbReference type="NCBI Taxonomy" id="48144"/>
    <lineage>
        <taxon>Eukaryota</taxon>
        <taxon>Metazoa</taxon>
        <taxon>Ecdysozoa</taxon>
        <taxon>Arthropoda</taxon>
        <taxon>Crustacea</taxon>
        <taxon>Multicrustacea</taxon>
        <taxon>Malacostraca</taxon>
        <taxon>Eumalacostraca</taxon>
        <taxon>Eucarida</taxon>
        <taxon>Euphausiacea</taxon>
        <taxon>Euphausiidae</taxon>
        <taxon>Meganyctiphanes</taxon>
    </lineage>
</organism>
<evidence type="ECO:0000256" key="1">
    <source>
        <dbReference type="SAM" id="MobiDB-lite"/>
    </source>
</evidence>
<keyword evidence="3" id="KW-1185">Reference proteome</keyword>
<feature type="non-terminal residue" evidence="2">
    <location>
        <position position="1"/>
    </location>
</feature>